<evidence type="ECO:0008006" key="2">
    <source>
        <dbReference type="Google" id="ProtNLM"/>
    </source>
</evidence>
<comment type="caution">
    <text evidence="1">The sequence shown here is derived from an EMBL/GenBank/DDBJ whole genome shotgun (WGS) entry which is preliminary data.</text>
</comment>
<accession>A0A7V3PUH7</accession>
<reference evidence="1" key="1">
    <citation type="journal article" date="2020" name="mSystems">
        <title>Genome- and Community-Level Interaction Insights into Carbon Utilization and Element Cycling Functions of Hydrothermarchaeota in Hydrothermal Sediment.</title>
        <authorList>
            <person name="Zhou Z."/>
            <person name="Liu Y."/>
            <person name="Xu W."/>
            <person name="Pan J."/>
            <person name="Luo Z.H."/>
            <person name="Li M."/>
        </authorList>
    </citation>
    <scope>NUCLEOTIDE SEQUENCE [LARGE SCALE GENOMIC DNA]</scope>
    <source>
        <strain evidence="1">SpSt-914</strain>
    </source>
</reference>
<name>A0A7V3PUH7_UNCW3</name>
<dbReference type="Gene3D" id="3.20.20.80">
    <property type="entry name" value="Glycosidases"/>
    <property type="match status" value="1"/>
</dbReference>
<gene>
    <name evidence="1" type="ORF">ENX16_06170</name>
</gene>
<dbReference type="AlphaFoldDB" id="A0A7V3PUH7"/>
<dbReference type="InterPro" id="IPR017853">
    <property type="entry name" value="GH"/>
</dbReference>
<organism evidence="1">
    <name type="scientific">candidate division WOR-3 bacterium</name>
    <dbReference type="NCBI Taxonomy" id="2052148"/>
    <lineage>
        <taxon>Bacteria</taxon>
        <taxon>Bacteria division WOR-3</taxon>
    </lineage>
</organism>
<dbReference type="SUPFAM" id="SSF51445">
    <property type="entry name" value="(Trans)glycosidases"/>
    <property type="match status" value="1"/>
</dbReference>
<dbReference type="EMBL" id="DTMZ01000143">
    <property type="protein sequence ID" value="HGD13645.1"/>
    <property type="molecule type" value="Genomic_DNA"/>
</dbReference>
<evidence type="ECO:0000313" key="1">
    <source>
        <dbReference type="EMBL" id="HGD13645.1"/>
    </source>
</evidence>
<proteinExistence type="predicted"/>
<dbReference type="PROSITE" id="PS51257">
    <property type="entry name" value="PROKAR_LIPOPROTEIN"/>
    <property type="match status" value="1"/>
</dbReference>
<protein>
    <recommendedName>
        <fullName evidence="2">Arabinogalactan endo-beta-1,4-galactanase</fullName>
    </recommendedName>
</protein>
<sequence length="333" mass="37197">MHSFPKILITVLLFTACQQEKYPIEPIDKLTPPANWFLLGILPNPAKNQTFDSAYAEAARFNSLVPVWGKPSPFYLMPADLNGEWGKTFVRDLIRGNGMAPIIHLSFIGPGITLISPPGITAPSLTNQDWRTAYRDAAIEIVKTIRPRYISLGNEVNRWFEKYGSAGENGFLNWVSLYEEIYDTIKKIAPDTRVFCTFSREIVDEHRVANLNCITLIDSTKLDLLGITSYPFAVSGVNSPDDIPANYYSALSALLPGKPLGFTEICWWSNPAFGGETAESLFVSKIPDLLSGVKVEFVCWSWLCDLDSSDYNGLKRVDGTPKPALQAWQSLYR</sequence>